<accession>A0A922HKR5</accession>
<evidence type="ECO:0000256" key="1">
    <source>
        <dbReference type="SAM" id="MobiDB-lite"/>
    </source>
</evidence>
<reference evidence="3" key="1">
    <citation type="submission" date="2013-05" db="EMBL/GenBank/DDBJ databases">
        <authorList>
            <person name="Yim A.K.Y."/>
            <person name="Chan T.F."/>
            <person name="Ji K.M."/>
            <person name="Liu X.Y."/>
            <person name="Zhou J.W."/>
            <person name="Li R.Q."/>
            <person name="Yang K.Y."/>
            <person name="Li J."/>
            <person name="Li M."/>
            <person name="Law P.T.W."/>
            <person name="Wu Y.L."/>
            <person name="Cai Z.L."/>
            <person name="Qin H."/>
            <person name="Bao Y."/>
            <person name="Leung R.K.K."/>
            <person name="Ng P.K.S."/>
            <person name="Zou J."/>
            <person name="Zhong X.J."/>
            <person name="Ran P.X."/>
            <person name="Zhong N.S."/>
            <person name="Liu Z.G."/>
            <person name="Tsui S.K.W."/>
        </authorList>
    </citation>
    <scope>NUCLEOTIDE SEQUENCE</scope>
    <source>
        <strain evidence="3">Derf</strain>
        <tissue evidence="3">Whole organism</tissue>
    </source>
</reference>
<feature type="chain" id="PRO_5037105155" evidence="2">
    <location>
        <begin position="23"/>
        <end position="242"/>
    </location>
</feature>
<comment type="caution">
    <text evidence="3">The sequence shown here is derived from an EMBL/GenBank/DDBJ whole genome shotgun (WGS) entry which is preliminary data.</text>
</comment>
<feature type="signal peptide" evidence="2">
    <location>
        <begin position="1"/>
        <end position="22"/>
    </location>
</feature>
<feature type="region of interest" description="Disordered" evidence="1">
    <location>
        <begin position="170"/>
        <end position="215"/>
    </location>
</feature>
<dbReference type="AlphaFoldDB" id="A0A922HKR5"/>
<gene>
    <name evidence="3" type="ORF">DERF_015000</name>
</gene>
<sequence length="242" mass="27255">MFQTIKTSTILVLMMATILVSAQSYSSPTKNIIQQQYEPSGGSSGSDEFGHERMVGRVIPLAVKTRQTFDFIPVDIPMERTEPYIIEVGANSLPLVMQFKSASSRLQIEQNHAGSGLDRMVETTSEDQPKHLRHKVVKPIIQEVREIIKPYRRIIQEIQPVTEDIKTIIAQKQDSRAPTTKHDEQGGFTGSSSFDGTKHESPSIYPPTKSSLPSYPSKTARSIYWINIPRILTTYDDDDVLY</sequence>
<dbReference type="Proteomes" id="UP000790347">
    <property type="component" value="Unassembled WGS sequence"/>
</dbReference>
<reference evidence="3" key="2">
    <citation type="journal article" date="2022" name="Res Sq">
        <title>Comparative Genomics Reveals Insights into the Divergent Evolution of Astigmatic Mites and Household Pest Adaptations.</title>
        <authorList>
            <person name="Xiong Q."/>
            <person name="Wan A.T.-Y."/>
            <person name="Liu X.-Y."/>
            <person name="Fung C.S.-H."/>
            <person name="Xiao X."/>
            <person name="Malainual N."/>
            <person name="Hou J."/>
            <person name="Wang L."/>
            <person name="Wang M."/>
            <person name="Yang K."/>
            <person name="Cui Y."/>
            <person name="Leung E."/>
            <person name="Nong W."/>
            <person name="Shin S.-K."/>
            <person name="Au S."/>
            <person name="Jeong K.Y."/>
            <person name="Chew F.T."/>
            <person name="Hui J."/>
            <person name="Leung T.F."/>
            <person name="Tungtrongchitr A."/>
            <person name="Zhong N."/>
            <person name="Liu Z."/>
            <person name="Tsui S."/>
        </authorList>
    </citation>
    <scope>NUCLEOTIDE SEQUENCE</scope>
    <source>
        <strain evidence="3">Derf</strain>
        <tissue evidence="3">Whole organism</tissue>
    </source>
</reference>
<organism evidence="3 4">
    <name type="scientific">Dermatophagoides farinae</name>
    <name type="common">American house dust mite</name>
    <dbReference type="NCBI Taxonomy" id="6954"/>
    <lineage>
        <taxon>Eukaryota</taxon>
        <taxon>Metazoa</taxon>
        <taxon>Ecdysozoa</taxon>
        <taxon>Arthropoda</taxon>
        <taxon>Chelicerata</taxon>
        <taxon>Arachnida</taxon>
        <taxon>Acari</taxon>
        <taxon>Acariformes</taxon>
        <taxon>Sarcoptiformes</taxon>
        <taxon>Astigmata</taxon>
        <taxon>Psoroptidia</taxon>
        <taxon>Analgoidea</taxon>
        <taxon>Pyroglyphidae</taxon>
        <taxon>Dermatophagoidinae</taxon>
        <taxon>Dermatophagoides</taxon>
    </lineage>
</organism>
<keyword evidence="4" id="KW-1185">Reference proteome</keyword>
<protein>
    <submittedName>
        <fullName evidence="3">Uncharacterized protein</fullName>
    </submittedName>
</protein>
<evidence type="ECO:0000256" key="2">
    <source>
        <dbReference type="SAM" id="SignalP"/>
    </source>
</evidence>
<evidence type="ECO:0000313" key="4">
    <source>
        <dbReference type="Proteomes" id="UP000790347"/>
    </source>
</evidence>
<evidence type="ECO:0000313" key="3">
    <source>
        <dbReference type="EMBL" id="KAH9494304.1"/>
    </source>
</evidence>
<dbReference type="EMBL" id="ASGP02000008">
    <property type="protein sequence ID" value="KAH9494304.1"/>
    <property type="molecule type" value="Genomic_DNA"/>
</dbReference>
<name>A0A922HKR5_DERFA</name>
<proteinExistence type="predicted"/>
<keyword evidence="2" id="KW-0732">Signal</keyword>